<dbReference type="AlphaFoldDB" id="B0DB54"/>
<name>B0DB54_LACBS</name>
<dbReference type="Proteomes" id="UP000001194">
    <property type="component" value="Unassembled WGS sequence"/>
</dbReference>
<dbReference type="EMBL" id="DS547102">
    <property type="protein sequence ID" value="EDR08328.1"/>
    <property type="molecule type" value="Genomic_DNA"/>
</dbReference>
<dbReference type="InParanoid" id="B0DB54"/>
<sequence length="516" mass="58831">MQALHHMCLFVQSEDLERCLAFASCWNTNVSPSLDIAIVGYIPIFSFLNLMSTNVKHSLLVVRQASHLTNIHIPAVGQRPFLVRLVGSSQVPTSKRSLKNFKPNSKAFVCSPPSLNTAFHKDGSWLRTPKVREETDAFPSTHRREMGTLAVRQNCGLPKKHREGFVSPSEFDRGFCSTSSTATTTRLPKMKRFLPPLDVPDEDDVAKVGRFLFRPSRLPAFIISDLDKLLLTAHSKPLNFKRKNAICNLWKAFHRMLVLFEPVLHSRPQDFHLGDPSYSRGKVRCYANDPRDAYTTMVIEFTQFTLRDEDNFGKLLREAEGVFEHNRFLGVETPIIIIFCFDDTFHFVYYDPNDTYKFRKGRLPPQNRPMVSQVPYWPPTIDNIRIVVECFYRFLIQSYIWTLDKNDRLEQGIPMEESEILKSLIEDVLTQTGRADILCDKGLDEQGDAMAEAAFYGLIRSCPGRPSTEYEERQVSFQNDEDLNHADLSVPNQLTIASRGAKPDESIRAQSTSGVA</sequence>
<accession>B0DB54</accession>
<dbReference type="RefSeq" id="XP_001881398.1">
    <property type="nucleotide sequence ID" value="XM_001881363.1"/>
</dbReference>
<keyword evidence="3" id="KW-1185">Reference proteome</keyword>
<dbReference type="GeneID" id="6076759"/>
<evidence type="ECO:0000313" key="3">
    <source>
        <dbReference type="Proteomes" id="UP000001194"/>
    </source>
</evidence>
<evidence type="ECO:0000256" key="1">
    <source>
        <dbReference type="SAM" id="MobiDB-lite"/>
    </source>
</evidence>
<dbReference type="HOGENOM" id="CLU_527909_0_0_1"/>
<reference evidence="2 3" key="1">
    <citation type="journal article" date="2008" name="Nature">
        <title>The genome of Laccaria bicolor provides insights into mycorrhizal symbiosis.</title>
        <authorList>
            <person name="Martin F."/>
            <person name="Aerts A."/>
            <person name="Ahren D."/>
            <person name="Brun A."/>
            <person name="Danchin E.G.J."/>
            <person name="Duchaussoy F."/>
            <person name="Gibon J."/>
            <person name="Kohler A."/>
            <person name="Lindquist E."/>
            <person name="Pereda V."/>
            <person name="Salamov A."/>
            <person name="Shapiro H.J."/>
            <person name="Wuyts J."/>
            <person name="Blaudez D."/>
            <person name="Buee M."/>
            <person name="Brokstein P."/>
            <person name="Canbaeck B."/>
            <person name="Cohen D."/>
            <person name="Courty P.E."/>
            <person name="Coutinho P.M."/>
            <person name="Delaruelle C."/>
            <person name="Detter J.C."/>
            <person name="Deveau A."/>
            <person name="DiFazio S."/>
            <person name="Duplessis S."/>
            <person name="Fraissinet-Tachet L."/>
            <person name="Lucic E."/>
            <person name="Frey-Klett P."/>
            <person name="Fourrey C."/>
            <person name="Feussner I."/>
            <person name="Gay G."/>
            <person name="Grimwood J."/>
            <person name="Hoegger P.J."/>
            <person name="Jain P."/>
            <person name="Kilaru S."/>
            <person name="Labbe J."/>
            <person name="Lin Y.C."/>
            <person name="Legue V."/>
            <person name="Le Tacon F."/>
            <person name="Marmeisse R."/>
            <person name="Melayah D."/>
            <person name="Montanini B."/>
            <person name="Muratet M."/>
            <person name="Nehls U."/>
            <person name="Niculita-Hirzel H."/>
            <person name="Oudot-Le Secq M.P."/>
            <person name="Peter M."/>
            <person name="Quesneville H."/>
            <person name="Rajashekar B."/>
            <person name="Reich M."/>
            <person name="Rouhier N."/>
            <person name="Schmutz J."/>
            <person name="Yin T."/>
            <person name="Chalot M."/>
            <person name="Henrissat B."/>
            <person name="Kuees U."/>
            <person name="Lucas S."/>
            <person name="Van de Peer Y."/>
            <person name="Podila G.K."/>
            <person name="Polle A."/>
            <person name="Pukkila P.J."/>
            <person name="Richardson P.M."/>
            <person name="Rouze P."/>
            <person name="Sanders I.R."/>
            <person name="Stajich J.E."/>
            <person name="Tunlid A."/>
            <person name="Tuskan G."/>
            <person name="Grigoriev I.V."/>
        </authorList>
    </citation>
    <scope>NUCLEOTIDE SEQUENCE [LARGE SCALE GENOMIC DNA]</scope>
    <source>
        <strain evidence="3">S238N-H82 / ATCC MYA-4686</strain>
    </source>
</reference>
<dbReference type="KEGG" id="lbc:LACBIDRAFT_297894"/>
<evidence type="ECO:0000313" key="2">
    <source>
        <dbReference type="EMBL" id="EDR08328.1"/>
    </source>
</evidence>
<protein>
    <submittedName>
        <fullName evidence="2">Predicted protein</fullName>
    </submittedName>
</protein>
<proteinExistence type="predicted"/>
<feature type="region of interest" description="Disordered" evidence="1">
    <location>
        <begin position="494"/>
        <end position="516"/>
    </location>
</feature>
<organism evidence="3">
    <name type="scientific">Laccaria bicolor (strain S238N-H82 / ATCC MYA-4686)</name>
    <name type="common">Bicoloured deceiver</name>
    <name type="synonym">Laccaria laccata var. bicolor</name>
    <dbReference type="NCBI Taxonomy" id="486041"/>
    <lineage>
        <taxon>Eukaryota</taxon>
        <taxon>Fungi</taxon>
        <taxon>Dikarya</taxon>
        <taxon>Basidiomycota</taxon>
        <taxon>Agaricomycotina</taxon>
        <taxon>Agaricomycetes</taxon>
        <taxon>Agaricomycetidae</taxon>
        <taxon>Agaricales</taxon>
        <taxon>Agaricineae</taxon>
        <taxon>Hydnangiaceae</taxon>
        <taxon>Laccaria</taxon>
    </lineage>
</organism>
<gene>
    <name evidence="2" type="ORF">LACBIDRAFT_297894</name>
</gene>